<dbReference type="GO" id="GO:0005829">
    <property type="term" value="C:cytosol"/>
    <property type="evidence" value="ECO:0007669"/>
    <property type="project" value="TreeGrafter"/>
</dbReference>
<dbReference type="GO" id="GO:0043456">
    <property type="term" value="P:regulation of pentose-phosphate shunt"/>
    <property type="evidence" value="ECO:0007669"/>
    <property type="project" value="TreeGrafter"/>
</dbReference>
<reference evidence="2" key="1">
    <citation type="submission" date="2020-08" db="EMBL/GenBank/DDBJ databases">
        <title>Genome public.</title>
        <authorList>
            <person name="Liu C."/>
            <person name="Sun Q."/>
        </authorList>
    </citation>
    <scope>NUCLEOTIDE SEQUENCE</scope>
    <source>
        <strain evidence="2">NSJ-42</strain>
    </source>
</reference>
<dbReference type="InterPro" id="IPR051695">
    <property type="entry name" value="Phosphoglycerate_Mutase"/>
</dbReference>
<evidence type="ECO:0000313" key="2">
    <source>
        <dbReference type="EMBL" id="MBC5640531.1"/>
    </source>
</evidence>
<dbReference type="GO" id="GO:0009236">
    <property type="term" value="P:cobalamin biosynthetic process"/>
    <property type="evidence" value="ECO:0007669"/>
    <property type="project" value="UniProtKB-UniPathway"/>
</dbReference>
<keyword evidence="3" id="KW-1185">Reference proteome</keyword>
<evidence type="ECO:0000313" key="3">
    <source>
        <dbReference type="Proteomes" id="UP000662088"/>
    </source>
</evidence>
<dbReference type="GO" id="GO:0004331">
    <property type="term" value="F:fructose-2,6-bisphosphate 2-phosphatase activity"/>
    <property type="evidence" value="ECO:0007669"/>
    <property type="project" value="TreeGrafter"/>
</dbReference>
<dbReference type="Gene3D" id="3.40.50.1240">
    <property type="entry name" value="Phosphoglycerate mutase-like"/>
    <property type="match status" value="1"/>
</dbReference>
<keyword evidence="1" id="KW-0378">Hydrolase</keyword>
<proteinExistence type="predicted"/>
<sequence>MIEFVIGGTAQGKLKYVLDKNNLTKEDVCNGEECDYNNINKRVLYNFHLLCRRLLKDNINILSFVEALLEKNNDIIIISDEIGCGIVPLDKEERIWREETGRACTNIAKKAAIVIRVMAGVPVIIKKENTHDERNEKTNFSSTLSVALIRHGITEGNKNKKYIGVTDESLSLNGIYSLFDAISKEIYPRAYKVYSSPMKRCVESAKMIYPKAEIIIKDDLKETNFGDFENKNYDQLKDDLNYQRWLASGGTFNIPNGERREEFITRCQKCFEEIINQSLGEECVALIVHGGTIMAILDKYSSPHEDFYNWQVKNGQGYFIEIDKNSWINNKKAHVIREIK</sequence>
<dbReference type="RefSeq" id="WP_186835256.1">
    <property type="nucleotide sequence ID" value="NZ_JACOOQ010000014.1"/>
</dbReference>
<dbReference type="Proteomes" id="UP000662088">
    <property type="component" value="Unassembled WGS sequence"/>
</dbReference>
<dbReference type="GO" id="GO:0000166">
    <property type="term" value="F:nucleotide binding"/>
    <property type="evidence" value="ECO:0007669"/>
    <property type="project" value="InterPro"/>
</dbReference>
<comment type="caution">
    <text evidence="2">The sequence shown here is derived from an EMBL/GenBank/DDBJ whole genome shotgun (WGS) entry which is preliminary data.</text>
</comment>
<dbReference type="GO" id="GO:0043752">
    <property type="term" value="F:adenosylcobinamide kinase activity"/>
    <property type="evidence" value="ECO:0007669"/>
    <property type="project" value="InterPro"/>
</dbReference>
<dbReference type="EMBL" id="JACOOQ010000014">
    <property type="protein sequence ID" value="MBC5640531.1"/>
    <property type="molecule type" value="Genomic_DNA"/>
</dbReference>
<name>A0A8I0A9S1_9CLOT</name>
<protein>
    <submittedName>
        <fullName evidence="2">Bifunctional adenosylcobinamide kinase/adenosylcobinamide-phosphate guanylyltransferase</fullName>
    </submittedName>
</protein>
<dbReference type="Pfam" id="PF02283">
    <property type="entry name" value="CobU"/>
    <property type="match status" value="1"/>
</dbReference>
<dbReference type="Gene3D" id="3.40.50.300">
    <property type="entry name" value="P-loop containing nucleotide triphosphate hydrolases"/>
    <property type="match status" value="1"/>
</dbReference>
<evidence type="ECO:0000256" key="1">
    <source>
        <dbReference type="ARBA" id="ARBA00022801"/>
    </source>
</evidence>
<gene>
    <name evidence="2" type="ORF">H8R92_08895</name>
</gene>
<dbReference type="SMART" id="SM00855">
    <property type="entry name" value="PGAM"/>
    <property type="match status" value="1"/>
</dbReference>
<dbReference type="SUPFAM" id="SSF52540">
    <property type="entry name" value="P-loop containing nucleoside triphosphate hydrolases"/>
    <property type="match status" value="1"/>
</dbReference>
<dbReference type="PANTHER" id="PTHR46517:SF1">
    <property type="entry name" value="FRUCTOSE-2,6-BISPHOSPHATASE TIGAR"/>
    <property type="match status" value="1"/>
</dbReference>
<dbReference type="UniPathway" id="UPA00148">
    <property type="reaction ID" value="UER00236"/>
</dbReference>
<dbReference type="InterPro" id="IPR027417">
    <property type="entry name" value="P-loop_NTPase"/>
</dbReference>
<dbReference type="CDD" id="cd07067">
    <property type="entry name" value="HP_PGM_like"/>
    <property type="match status" value="1"/>
</dbReference>
<keyword evidence="2" id="KW-0808">Transferase</keyword>
<keyword evidence="2" id="KW-0548">Nucleotidyltransferase</keyword>
<dbReference type="InterPro" id="IPR029033">
    <property type="entry name" value="His_PPase_superfam"/>
</dbReference>
<dbReference type="SUPFAM" id="SSF53254">
    <property type="entry name" value="Phosphoglycerate mutase-like"/>
    <property type="match status" value="1"/>
</dbReference>
<accession>A0A8I0A9S1</accession>
<organism evidence="2 3">
    <name type="scientific">Clostridium lentum</name>
    <dbReference type="NCBI Taxonomy" id="2763037"/>
    <lineage>
        <taxon>Bacteria</taxon>
        <taxon>Bacillati</taxon>
        <taxon>Bacillota</taxon>
        <taxon>Clostridia</taxon>
        <taxon>Eubacteriales</taxon>
        <taxon>Clostridiaceae</taxon>
        <taxon>Clostridium</taxon>
    </lineage>
</organism>
<dbReference type="PANTHER" id="PTHR46517">
    <property type="entry name" value="FRUCTOSE-2,6-BISPHOSPHATASE TIGAR"/>
    <property type="match status" value="1"/>
</dbReference>
<dbReference type="Pfam" id="PF00300">
    <property type="entry name" value="His_Phos_1"/>
    <property type="match status" value="1"/>
</dbReference>
<dbReference type="InterPro" id="IPR013078">
    <property type="entry name" value="His_Pase_superF_clade-1"/>
</dbReference>
<dbReference type="GO" id="GO:0016779">
    <property type="term" value="F:nucleotidyltransferase activity"/>
    <property type="evidence" value="ECO:0007669"/>
    <property type="project" value="UniProtKB-KW"/>
</dbReference>
<dbReference type="InterPro" id="IPR003203">
    <property type="entry name" value="CobU/CobP"/>
</dbReference>
<dbReference type="AlphaFoldDB" id="A0A8I0A9S1"/>
<dbReference type="GO" id="GO:0045820">
    <property type="term" value="P:negative regulation of glycolytic process"/>
    <property type="evidence" value="ECO:0007669"/>
    <property type="project" value="TreeGrafter"/>
</dbReference>
<keyword evidence="2" id="KW-0418">Kinase</keyword>